<evidence type="ECO:0000256" key="4">
    <source>
        <dbReference type="ARBA" id="ARBA00022679"/>
    </source>
</evidence>
<dbReference type="EC" id="2.3.2.27" evidence="10"/>
<keyword evidence="4" id="KW-0808">Transferase</keyword>
<evidence type="ECO:0000256" key="2">
    <source>
        <dbReference type="ARBA" id="ARBA00004906"/>
    </source>
</evidence>
<comment type="function">
    <text evidence="10">E3 ubiquitin-protein ligase that mediates ubiquitination and subsequent proteasomal degradation of target proteins. E3 ubiquitin ligases accept ubiquitin from an E2 ubiquitin-conjugating enzyme in the form of a thioester and then directly transfers the ubiquitin to targeted substrates.</text>
</comment>
<name>A0A8K0G741_IGNLU</name>
<keyword evidence="14" id="KW-1185">Reference proteome</keyword>
<dbReference type="InterPro" id="IPR004162">
    <property type="entry name" value="SINA-like_animal"/>
</dbReference>
<accession>A0A8K0G741</accession>
<dbReference type="PANTHER" id="PTHR45877:SF2">
    <property type="entry name" value="E3 UBIQUITIN-PROTEIN LIGASE SINA-RELATED"/>
    <property type="match status" value="1"/>
</dbReference>
<dbReference type="SUPFAM" id="SSF57850">
    <property type="entry name" value="RING/U-box"/>
    <property type="match status" value="1"/>
</dbReference>
<dbReference type="Gene3D" id="3.30.40.10">
    <property type="entry name" value="Zinc/RING finger domain, C3HC4 (zinc finger)"/>
    <property type="match status" value="2"/>
</dbReference>
<dbReference type="GO" id="GO:0043161">
    <property type="term" value="P:proteasome-mediated ubiquitin-dependent protein catabolic process"/>
    <property type="evidence" value="ECO:0007669"/>
    <property type="project" value="TreeGrafter"/>
</dbReference>
<keyword evidence="7 10" id="KW-0833">Ubl conjugation pathway</keyword>
<dbReference type="EMBL" id="VTPC01007357">
    <property type="protein sequence ID" value="KAF2894090.1"/>
    <property type="molecule type" value="Genomic_DNA"/>
</dbReference>
<dbReference type="UniPathway" id="UPA00143"/>
<evidence type="ECO:0000259" key="12">
    <source>
        <dbReference type="PROSITE" id="PS51081"/>
    </source>
</evidence>
<comment type="pathway">
    <text evidence="2 10">Protein modification; protein ubiquitination.</text>
</comment>
<evidence type="ECO:0000256" key="10">
    <source>
        <dbReference type="RuleBase" id="RU201113"/>
    </source>
</evidence>
<dbReference type="InterPro" id="IPR049548">
    <property type="entry name" value="Sina-like_RING"/>
</dbReference>
<dbReference type="InterPro" id="IPR018121">
    <property type="entry name" value="7-in-absentia-prot_TRAF-dom"/>
</dbReference>
<dbReference type="Pfam" id="PF21361">
    <property type="entry name" value="Sina_ZnF"/>
    <property type="match status" value="1"/>
</dbReference>
<comment type="catalytic activity">
    <reaction evidence="1 10">
        <text>S-ubiquitinyl-[E2 ubiquitin-conjugating enzyme]-L-cysteine + [acceptor protein]-L-lysine = [E2 ubiquitin-conjugating enzyme]-L-cysteine + N(6)-ubiquitinyl-[acceptor protein]-L-lysine.</text>
        <dbReference type="EC" id="2.3.2.27"/>
    </reaction>
</comment>
<feature type="domain" description="SIAH-type" evidence="12">
    <location>
        <begin position="73"/>
        <end position="134"/>
    </location>
</feature>
<dbReference type="GO" id="GO:0008270">
    <property type="term" value="F:zinc ion binding"/>
    <property type="evidence" value="ECO:0007669"/>
    <property type="project" value="UniProtKB-KW"/>
</dbReference>
<evidence type="ECO:0000256" key="7">
    <source>
        <dbReference type="ARBA" id="ARBA00022786"/>
    </source>
</evidence>
<dbReference type="AlphaFoldDB" id="A0A8K0G741"/>
<keyword evidence="6 9" id="KW-0863">Zinc-finger</keyword>
<dbReference type="Proteomes" id="UP000801492">
    <property type="component" value="Unassembled WGS sequence"/>
</dbReference>
<dbReference type="PANTHER" id="PTHR45877">
    <property type="entry name" value="E3 UBIQUITIN-PROTEIN LIGASE SIAH2"/>
    <property type="match status" value="1"/>
</dbReference>
<dbReference type="Pfam" id="PF21362">
    <property type="entry name" value="Sina_RING"/>
    <property type="match status" value="1"/>
</dbReference>
<dbReference type="GO" id="GO:0016567">
    <property type="term" value="P:protein ubiquitination"/>
    <property type="evidence" value="ECO:0007669"/>
    <property type="project" value="UniProtKB-UniPathway"/>
</dbReference>
<dbReference type="InterPro" id="IPR013010">
    <property type="entry name" value="Znf_SIAH"/>
</dbReference>
<evidence type="ECO:0000313" key="13">
    <source>
        <dbReference type="EMBL" id="KAF2894090.1"/>
    </source>
</evidence>
<keyword evidence="5 10" id="KW-0479">Metal-binding</keyword>
<sequence>MSMRTAVDIGVIEDLLQELECPVCSEYMHHPIYLCATGHSICGSCKIGLLICPLCSDSMLCSRNYTLEKISYHIKFNCKYKDLGCAFISTSDEIKKHEVDCEFNTCDCPFEKICICAWSGRRIDVLDHIQTHNALLSNNGSWFSIAYQNENENKDYSFGIKAFENIFKLLFKIENGTCCWSMQLIGPGKDASKYMFEVDMKDNVFQRRIFIREKCNIFGTEVEAFNSKAAFIVLTHQTVNSFKKRTDENNVLKWICRIVKPSSVVNNNLCYLWYSK</sequence>
<gene>
    <name evidence="13" type="ORF">ILUMI_12079</name>
</gene>
<organism evidence="13 14">
    <name type="scientific">Ignelater luminosus</name>
    <name type="common">Cucubano</name>
    <name type="synonym">Pyrophorus luminosus</name>
    <dbReference type="NCBI Taxonomy" id="2038154"/>
    <lineage>
        <taxon>Eukaryota</taxon>
        <taxon>Metazoa</taxon>
        <taxon>Ecdysozoa</taxon>
        <taxon>Arthropoda</taxon>
        <taxon>Hexapoda</taxon>
        <taxon>Insecta</taxon>
        <taxon>Pterygota</taxon>
        <taxon>Neoptera</taxon>
        <taxon>Endopterygota</taxon>
        <taxon>Coleoptera</taxon>
        <taxon>Polyphaga</taxon>
        <taxon>Elateriformia</taxon>
        <taxon>Elateroidea</taxon>
        <taxon>Elateridae</taxon>
        <taxon>Agrypninae</taxon>
        <taxon>Pyrophorini</taxon>
        <taxon>Ignelater</taxon>
    </lineage>
</organism>
<dbReference type="GO" id="GO:0005737">
    <property type="term" value="C:cytoplasm"/>
    <property type="evidence" value="ECO:0007669"/>
    <property type="project" value="InterPro"/>
</dbReference>
<proteinExistence type="inferred from homology"/>
<evidence type="ECO:0000259" key="11">
    <source>
        <dbReference type="PROSITE" id="PS50089"/>
    </source>
</evidence>
<reference evidence="13" key="1">
    <citation type="submission" date="2019-08" db="EMBL/GenBank/DDBJ databases">
        <title>The genome of the North American firefly Photinus pyralis.</title>
        <authorList>
            <consortium name="Photinus pyralis genome working group"/>
            <person name="Fallon T.R."/>
            <person name="Sander Lower S.E."/>
            <person name="Weng J.-K."/>
        </authorList>
    </citation>
    <scope>NUCLEOTIDE SEQUENCE</scope>
    <source>
        <strain evidence="13">TRF0915ILg1</strain>
        <tissue evidence="13">Whole body</tissue>
    </source>
</reference>
<dbReference type="SUPFAM" id="SSF49599">
    <property type="entry name" value="TRAF domain-like"/>
    <property type="match status" value="1"/>
</dbReference>
<dbReference type="PROSITE" id="PS50089">
    <property type="entry name" value="ZF_RING_2"/>
    <property type="match status" value="1"/>
</dbReference>
<evidence type="ECO:0000256" key="5">
    <source>
        <dbReference type="ARBA" id="ARBA00022723"/>
    </source>
</evidence>
<evidence type="ECO:0000313" key="14">
    <source>
        <dbReference type="Proteomes" id="UP000801492"/>
    </source>
</evidence>
<comment type="caution">
    <text evidence="13">The sequence shown here is derived from an EMBL/GenBank/DDBJ whole genome shotgun (WGS) entry which is preliminary data.</text>
</comment>
<feature type="domain" description="RING-type" evidence="11">
    <location>
        <begin position="21"/>
        <end position="56"/>
    </location>
</feature>
<evidence type="ECO:0000256" key="1">
    <source>
        <dbReference type="ARBA" id="ARBA00000900"/>
    </source>
</evidence>
<evidence type="ECO:0000256" key="6">
    <source>
        <dbReference type="ARBA" id="ARBA00022771"/>
    </source>
</evidence>
<comment type="domain">
    <text evidence="10">The SBD domain (substrate-binding domain) mediates the interaction with substrate proteins. It is related to the TRAF family.</text>
</comment>
<evidence type="ECO:0000256" key="9">
    <source>
        <dbReference type="PROSITE-ProRule" id="PRU00455"/>
    </source>
</evidence>
<evidence type="ECO:0000256" key="3">
    <source>
        <dbReference type="ARBA" id="ARBA00009119"/>
    </source>
</evidence>
<dbReference type="InterPro" id="IPR001841">
    <property type="entry name" value="Znf_RING"/>
</dbReference>
<comment type="domain">
    <text evidence="10">The RING-type zinc finger domain is essential for ubiquitin ligase activity.</text>
</comment>
<keyword evidence="8 10" id="KW-0862">Zinc</keyword>
<comment type="similarity">
    <text evidence="3 10">Belongs to the SINA (Seven in absentia) family.</text>
</comment>
<dbReference type="InterPro" id="IPR013083">
    <property type="entry name" value="Znf_RING/FYVE/PHD"/>
</dbReference>
<dbReference type="Pfam" id="PF03145">
    <property type="entry name" value="Sina_TRAF"/>
    <property type="match status" value="1"/>
</dbReference>
<evidence type="ECO:0000256" key="8">
    <source>
        <dbReference type="ARBA" id="ARBA00022833"/>
    </source>
</evidence>
<dbReference type="PROSITE" id="PS51081">
    <property type="entry name" value="ZF_SIAH"/>
    <property type="match status" value="1"/>
</dbReference>
<protein>
    <recommendedName>
        <fullName evidence="10">E3 ubiquitin-protein ligase</fullName>
        <ecNumber evidence="10">2.3.2.27</ecNumber>
    </recommendedName>
</protein>
<dbReference type="GO" id="GO:0061630">
    <property type="term" value="F:ubiquitin protein ligase activity"/>
    <property type="evidence" value="ECO:0007669"/>
    <property type="project" value="UniProtKB-EC"/>
</dbReference>
<dbReference type="GO" id="GO:0031624">
    <property type="term" value="F:ubiquitin conjugating enzyme binding"/>
    <property type="evidence" value="ECO:0007669"/>
    <property type="project" value="TreeGrafter"/>
</dbReference>
<dbReference type="OrthoDB" id="941555at2759"/>